<sequence length="385" mass="43626">MRFLTINARGMKEATDYSSLLRLDRVRGELPIPGTGGTMDISEARLSTALITTTHMDLAIFKLINLTDSVRGTSWSTKQDALNWKAAKIRPLRRGTGMAAFAFRIHCSCGTWATEWSEFLDGIDNASRFDLTDILSHGERLTMMFDDAGSGFALSEFYFTVLQLLRVAHDWIQESVEELKNLAGEFEWQYGPDGYLHDHDQEAAEVSRRNWESVMSHQQSLANGLLSRIAKKREEMSSLRDGLFNATSVREATKSSQLNHYILVFTVVTIFYLPLSFVAALFALDLFKWDAPGQKGSFAAAIVAVAGGTYVCSGLLIWTVRRPERRRTFTRVWIRLWEGCRRRLGWLRRERPVVEDLQRVDSLDGIPGRRGLENSTGVRFAWDLG</sequence>
<accession>A0A6A6JKF3</accession>
<dbReference type="Pfam" id="PF01544">
    <property type="entry name" value="CorA"/>
    <property type="match status" value="1"/>
</dbReference>
<dbReference type="GeneID" id="54554104"/>
<reference evidence="2" key="1">
    <citation type="journal article" date="2020" name="Stud. Mycol.">
        <title>101 Dothideomycetes genomes: a test case for predicting lifestyles and emergence of pathogens.</title>
        <authorList>
            <person name="Haridas S."/>
            <person name="Albert R."/>
            <person name="Binder M."/>
            <person name="Bloem J."/>
            <person name="Labutti K."/>
            <person name="Salamov A."/>
            <person name="Andreopoulos B."/>
            <person name="Baker S."/>
            <person name="Barry K."/>
            <person name="Bills G."/>
            <person name="Bluhm B."/>
            <person name="Cannon C."/>
            <person name="Castanera R."/>
            <person name="Culley D."/>
            <person name="Daum C."/>
            <person name="Ezra D."/>
            <person name="Gonzalez J."/>
            <person name="Henrissat B."/>
            <person name="Kuo A."/>
            <person name="Liang C."/>
            <person name="Lipzen A."/>
            <person name="Lutzoni F."/>
            <person name="Magnuson J."/>
            <person name="Mondo S."/>
            <person name="Nolan M."/>
            <person name="Ohm R."/>
            <person name="Pangilinan J."/>
            <person name="Park H.-J."/>
            <person name="Ramirez L."/>
            <person name="Alfaro M."/>
            <person name="Sun H."/>
            <person name="Tritt A."/>
            <person name="Yoshinaga Y."/>
            <person name="Zwiers L.-H."/>
            <person name="Turgeon B."/>
            <person name="Goodwin S."/>
            <person name="Spatafora J."/>
            <person name="Crous P."/>
            <person name="Grigoriev I."/>
        </authorList>
    </citation>
    <scope>NUCLEOTIDE SEQUENCE</scope>
    <source>
        <strain evidence="2">CBS 379.55</strain>
    </source>
</reference>
<proteinExistence type="predicted"/>
<dbReference type="EMBL" id="ML986494">
    <property type="protein sequence ID" value="KAF2276176.1"/>
    <property type="molecule type" value="Genomic_DNA"/>
</dbReference>
<protein>
    <recommendedName>
        <fullName evidence="4">Cora-domain-containing protein</fullName>
    </recommendedName>
</protein>
<name>A0A6A6JKF3_WESOR</name>
<organism evidence="2 3">
    <name type="scientific">Westerdykella ornata</name>
    <dbReference type="NCBI Taxonomy" id="318751"/>
    <lineage>
        <taxon>Eukaryota</taxon>
        <taxon>Fungi</taxon>
        <taxon>Dikarya</taxon>
        <taxon>Ascomycota</taxon>
        <taxon>Pezizomycotina</taxon>
        <taxon>Dothideomycetes</taxon>
        <taxon>Pleosporomycetidae</taxon>
        <taxon>Pleosporales</taxon>
        <taxon>Sporormiaceae</taxon>
        <taxon>Westerdykella</taxon>
    </lineage>
</organism>
<dbReference type="GO" id="GO:0016020">
    <property type="term" value="C:membrane"/>
    <property type="evidence" value="ECO:0007669"/>
    <property type="project" value="InterPro"/>
</dbReference>
<dbReference type="InterPro" id="IPR002523">
    <property type="entry name" value="MgTranspt_CorA/ZnTranspt_ZntB"/>
</dbReference>
<keyword evidence="1" id="KW-0812">Transmembrane</keyword>
<evidence type="ECO:0000313" key="2">
    <source>
        <dbReference type="EMBL" id="KAF2276176.1"/>
    </source>
</evidence>
<keyword evidence="1" id="KW-1133">Transmembrane helix</keyword>
<dbReference type="Proteomes" id="UP000800097">
    <property type="component" value="Unassembled WGS sequence"/>
</dbReference>
<gene>
    <name evidence="2" type="ORF">EI97DRAFT_458668</name>
</gene>
<evidence type="ECO:0000256" key="1">
    <source>
        <dbReference type="SAM" id="Phobius"/>
    </source>
</evidence>
<keyword evidence="1" id="KW-0472">Membrane</keyword>
<dbReference type="AlphaFoldDB" id="A0A6A6JKF3"/>
<dbReference type="OrthoDB" id="426293at2759"/>
<dbReference type="RefSeq" id="XP_033653715.1">
    <property type="nucleotide sequence ID" value="XM_033800929.1"/>
</dbReference>
<feature type="transmembrane region" description="Helical" evidence="1">
    <location>
        <begin position="261"/>
        <end position="284"/>
    </location>
</feature>
<keyword evidence="3" id="KW-1185">Reference proteome</keyword>
<evidence type="ECO:0000313" key="3">
    <source>
        <dbReference type="Proteomes" id="UP000800097"/>
    </source>
</evidence>
<dbReference type="Gene3D" id="1.20.58.340">
    <property type="entry name" value="Magnesium transport protein CorA, transmembrane region"/>
    <property type="match status" value="1"/>
</dbReference>
<evidence type="ECO:0008006" key="4">
    <source>
        <dbReference type="Google" id="ProtNLM"/>
    </source>
</evidence>
<dbReference type="GO" id="GO:0046873">
    <property type="term" value="F:metal ion transmembrane transporter activity"/>
    <property type="evidence" value="ECO:0007669"/>
    <property type="project" value="InterPro"/>
</dbReference>
<feature type="transmembrane region" description="Helical" evidence="1">
    <location>
        <begin position="296"/>
        <end position="318"/>
    </location>
</feature>